<proteinExistence type="predicted"/>
<dbReference type="InterPro" id="IPR004027">
    <property type="entry name" value="SEC_C_motif"/>
</dbReference>
<dbReference type="Pfam" id="PF02810">
    <property type="entry name" value="SEC-C"/>
    <property type="match status" value="1"/>
</dbReference>
<dbReference type="Gene3D" id="3.10.450.50">
    <property type="match status" value="1"/>
</dbReference>
<comment type="caution">
    <text evidence="2">The sequence shown here is derived from an EMBL/GenBank/DDBJ whole genome shotgun (WGS) entry which is preliminary data.</text>
</comment>
<protein>
    <recommendedName>
        <fullName evidence="4">SEC-C motif-containing protein</fullName>
    </recommendedName>
</protein>
<dbReference type="Proteomes" id="UP000261023">
    <property type="component" value="Unassembled WGS sequence"/>
</dbReference>
<feature type="compositionally biased region" description="Acidic residues" evidence="1">
    <location>
        <begin position="214"/>
        <end position="233"/>
    </location>
</feature>
<reference evidence="2 3" key="1">
    <citation type="submission" date="2018-08" db="EMBL/GenBank/DDBJ databases">
        <title>A genome reference for cultivated species of the human gut microbiota.</title>
        <authorList>
            <person name="Zou Y."/>
            <person name="Xue W."/>
            <person name="Luo G."/>
        </authorList>
    </citation>
    <scope>NUCLEOTIDE SEQUENCE [LARGE SCALE GENOMIC DNA]</scope>
    <source>
        <strain evidence="2 3">AF19-13AC</strain>
    </source>
</reference>
<dbReference type="RefSeq" id="WP_029467529.1">
    <property type="nucleotide sequence ID" value="NZ_QTJW01000001.1"/>
</dbReference>
<accession>A0A3E3DTY3</accession>
<name>A0A3E3DTY3_9FIRM</name>
<organism evidence="2 3">
    <name type="scientific">Hungatella hathewayi</name>
    <dbReference type="NCBI Taxonomy" id="154046"/>
    <lineage>
        <taxon>Bacteria</taxon>
        <taxon>Bacillati</taxon>
        <taxon>Bacillota</taxon>
        <taxon>Clostridia</taxon>
        <taxon>Lachnospirales</taxon>
        <taxon>Lachnospiraceae</taxon>
        <taxon>Hungatella</taxon>
    </lineage>
</organism>
<dbReference type="OrthoDB" id="9801392at2"/>
<gene>
    <name evidence="2" type="ORF">DWX31_00955</name>
</gene>
<feature type="region of interest" description="Disordered" evidence="1">
    <location>
        <begin position="208"/>
        <end position="237"/>
    </location>
</feature>
<dbReference type="AlphaFoldDB" id="A0A3E3DTY3"/>
<sequence length="450" mass="52030">MEKAGGNMDEYFYGDLSEEFQGLFDLLKDPLVESFFIKGEPDYHLEVSLKRCPESLQDVIAEEYDMNLGRGKGRKRQLEILGQKIIEEMPDRLEGMPEDEFKLLMTLFFGEEDIEEAAGGLGLQKMGWIFYYIDTEEQNTIPAVPVEVMKKLKTLIADRGFLRRMAWNRVFRSCINTFTRLYGVFDKNRLFTVIEKYGASDDSAEVVSAGALEDTSEDVSEDDSEDISEDSSAEGEAGMAEWTEPEILMGMLRKVLDRIQKESGDLVLDGEYIFDSDLEENEEYIKRYDAAKDKPYYEPTAEDVALYRKNYIDERTKEYRLLKRYLSKIYDDEMIAGRLLEELSIEAVEELGGIFAVPEILERYDFTCSSVEDLKEFEQLFRNWEDQVRKWNNRGFTNAELKARGERGSSVKIDWDLANMKFKEVTPDPDAPCPCGSGKKYRQCCGRKKR</sequence>
<dbReference type="EMBL" id="QTJW01000001">
    <property type="protein sequence ID" value="RGD72449.1"/>
    <property type="molecule type" value="Genomic_DNA"/>
</dbReference>
<evidence type="ECO:0000313" key="2">
    <source>
        <dbReference type="EMBL" id="RGD72449.1"/>
    </source>
</evidence>
<evidence type="ECO:0000256" key="1">
    <source>
        <dbReference type="SAM" id="MobiDB-lite"/>
    </source>
</evidence>
<evidence type="ECO:0000313" key="3">
    <source>
        <dbReference type="Proteomes" id="UP000261023"/>
    </source>
</evidence>
<evidence type="ECO:0008006" key="4">
    <source>
        <dbReference type="Google" id="ProtNLM"/>
    </source>
</evidence>
<dbReference type="SUPFAM" id="SSF103642">
    <property type="entry name" value="Sec-C motif"/>
    <property type="match status" value="1"/>
</dbReference>